<dbReference type="Proteomes" id="UP000036313">
    <property type="component" value="Unassembled WGS sequence"/>
</dbReference>
<evidence type="ECO:0000256" key="7">
    <source>
        <dbReference type="ARBA" id="ARBA00031400"/>
    </source>
</evidence>
<dbReference type="InterPro" id="IPR013833">
    <property type="entry name" value="Cyt_c_oxidase_su3_a-hlx"/>
</dbReference>
<dbReference type="InterPro" id="IPR035973">
    <property type="entry name" value="Cyt_c_oxidase_su3-like_sf"/>
</dbReference>
<name>A0A0J6W1I3_9MYCO</name>
<feature type="transmembrane region" description="Helical" evidence="10">
    <location>
        <begin position="23"/>
        <end position="44"/>
    </location>
</feature>
<feature type="transmembrane region" description="Helical" evidence="10">
    <location>
        <begin position="64"/>
        <end position="84"/>
    </location>
</feature>
<dbReference type="PROSITE" id="PS50253">
    <property type="entry name" value="COX3"/>
    <property type="match status" value="1"/>
</dbReference>
<dbReference type="SUPFAM" id="SSF81452">
    <property type="entry name" value="Cytochrome c oxidase subunit III-like"/>
    <property type="match status" value="1"/>
</dbReference>
<dbReference type="PANTHER" id="PTHR11403">
    <property type="entry name" value="CYTOCHROME C OXIDASE SUBUNIT III"/>
    <property type="match status" value="1"/>
</dbReference>
<sequence length="198" mass="21604">MTINDVVGTADAKSHRIPGESGIWLVIFGDLLAFGALFFTFMYYRAEAPATFAAGQAAMNRDIGIANTIVLLTASLAVVQGVHAYRAGARRAADRAVTAAILCAVVFLVLKSVEYAQKLSAGMTPATDIYFLLYYTFTGVHFFHVIVGTAVLIYMRALARRAIPDISDTQTIESGAIFWHLVDLLWVAMFALFYLVHS</sequence>
<dbReference type="GO" id="GO:0016491">
    <property type="term" value="F:oxidoreductase activity"/>
    <property type="evidence" value="ECO:0007669"/>
    <property type="project" value="UniProtKB-KW"/>
</dbReference>
<evidence type="ECO:0000256" key="5">
    <source>
        <dbReference type="ARBA" id="ARBA00022989"/>
    </source>
</evidence>
<keyword evidence="4 9" id="KW-0812">Transmembrane</keyword>
<evidence type="ECO:0000256" key="10">
    <source>
        <dbReference type="SAM" id="Phobius"/>
    </source>
</evidence>
<dbReference type="InterPro" id="IPR000298">
    <property type="entry name" value="Cyt_c_oxidase-like_su3"/>
</dbReference>
<evidence type="ECO:0000256" key="1">
    <source>
        <dbReference type="ARBA" id="ARBA00004141"/>
    </source>
</evidence>
<dbReference type="GO" id="GO:0004129">
    <property type="term" value="F:cytochrome-c oxidase activity"/>
    <property type="evidence" value="ECO:0007669"/>
    <property type="project" value="UniProtKB-EC"/>
</dbReference>
<dbReference type="GO" id="GO:0019646">
    <property type="term" value="P:aerobic electron transport chain"/>
    <property type="evidence" value="ECO:0007669"/>
    <property type="project" value="InterPro"/>
</dbReference>
<dbReference type="Pfam" id="PF00510">
    <property type="entry name" value="COX3"/>
    <property type="match status" value="1"/>
</dbReference>
<comment type="similarity">
    <text evidence="2 9">Belongs to the cytochrome c oxidase subunit 3 family.</text>
</comment>
<dbReference type="RefSeq" id="WP_048423661.1">
    <property type="nucleotide sequence ID" value="NZ_JYNU01000016.1"/>
</dbReference>
<dbReference type="PANTHER" id="PTHR11403:SF6">
    <property type="entry name" value="NITRIC OXIDE REDUCTASE SUBUNIT E"/>
    <property type="match status" value="1"/>
</dbReference>
<comment type="caution">
    <text evidence="12">The sequence shown here is derived from an EMBL/GenBank/DDBJ whole genome shotgun (WGS) entry which is preliminary data.</text>
</comment>
<evidence type="ECO:0000256" key="2">
    <source>
        <dbReference type="ARBA" id="ARBA00010581"/>
    </source>
</evidence>
<dbReference type="PATRIC" id="fig|1807.14.peg.2973"/>
<keyword evidence="6 10" id="KW-0472">Membrane</keyword>
<keyword evidence="12" id="KW-0560">Oxidoreductase</keyword>
<dbReference type="AlphaFoldDB" id="A0A0J6W1I3"/>
<organism evidence="12 13">
    <name type="scientific">Mycolicibacterium obuense</name>
    <dbReference type="NCBI Taxonomy" id="1807"/>
    <lineage>
        <taxon>Bacteria</taxon>
        <taxon>Bacillati</taxon>
        <taxon>Actinomycetota</taxon>
        <taxon>Actinomycetes</taxon>
        <taxon>Mycobacteriales</taxon>
        <taxon>Mycobacteriaceae</taxon>
        <taxon>Mycolicibacterium</taxon>
    </lineage>
</organism>
<dbReference type="CDD" id="cd00386">
    <property type="entry name" value="Heme_Cu_Oxidase_III_like"/>
    <property type="match status" value="1"/>
</dbReference>
<accession>A0A0J6W1I3</accession>
<proteinExistence type="inferred from homology"/>
<comment type="subcellular location">
    <subcellularLocation>
        <location evidence="9">Cell membrane</location>
        <topology evidence="9">Multi-pass membrane protein</topology>
    </subcellularLocation>
    <subcellularLocation>
        <location evidence="1">Membrane</location>
        <topology evidence="1">Multi-pass membrane protein</topology>
    </subcellularLocation>
</comment>
<protein>
    <recommendedName>
        <fullName evidence="3">Probable cytochrome c oxidase subunit 3</fullName>
    </recommendedName>
    <alternativeName>
        <fullName evidence="7">Cytochrome aa3 subunit 3</fullName>
    </alternativeName>
</protein>
<evidence type="ECO:0000256" key="3">
    <source>
        <dbReference type="ARBA" id="ARBA00022347"/>
    </source>
</evidence>
<feature type="transmembrane region" description="Helical" evidence="10">
    <location>
        <begin position="133"/>
        <end position="155"/>
    </location>
</feature>
<dbReference type="InterPro" id="IPR024791">
    <property type="entry name" value="Cyt_c/ubiquinol_Oxase_su3"/>
</dbReference>
<dbReference type="EMBL" id="JYNU01000016">
    <property type="protein sequence ID" value="KMO75578.1"/>
    <property type="molecule type" value="Genomic_DNA"/>
</dbReference>
<feature type="transmembrane region" description="Helical" evidence="10">
    <location>
        <begin position="96"/>
        <end position="113"/>
    </location>
</feature>
<dbReference type="Gene3D" id="1.20.120.80">
    <property type="entry name" value="Cytochrome c oxidase, subunit III, four-helix bundle"/>
    <property type="match status" value="1"/>
</dbReference>
<evidence type="ECO:0000256" key="8">
    <source>
        <dbReference type="ARBA" id="ARBA00047816"/>
    </source>
</evidence>
<comment type="catalytic activity">
    <reaction evidence="8">
        <text>4 Fe(II)-[cytochrome c] + O2 + 8 H(+)(in) = 4 Fe(III)-[cytochrome c] + 2 H2O + 4 H(+)(out)</text>
        <dbReference type="Rhea" id="RHEA:11436"/>
        <dbReference type="Rhea" id="RHEA-COMP:10350"/>
        <dbReference type="Rhea" id="RHEA-COMP:14399"/>
        <dbReference type="ChEBI" id="CHEBI:15377"/>
        <dbReference type="ChEBI" id="CHEBI:15378"/>
        <dbReference type="ChEBI" id="CHEBI:15379"/>
        <dbReference type="ChEBI" id="CHEBI:29033"/>
        <dbReference type="ChEBI" id="CHEBI:29034"/>
        <dbReference type="EC" id="7.1.1.9"/>
    </reaction>
</comment>
<reference evidence="12 13" key="1">
    <citation type="journal article" date="2015" name="Genome Biol. Evol.">
        <title>Characterization of Three Mycobacterium spp. with Potential Use in Bioremediation by Genome Sequencing and Comparative Genomics.</title>
        <authorList>
            <person name="Das S."/>
            <person name="Pettersson B.M."/>
            <person name="Behra P.R."/>
            <person name="Ramesh M."/>
            <person name="Dasgupta S."/>
            <person name="Bhattacharya A."/>
            <person name="Kirsebom L.A."/>
        </authorList>
    </citation>
    <scope>NUCLEOTIDE SEQUENCE [LARGE SCALE GENOMIC DNA]</scope>
    <source>
        <strain evidence="12 13">DSM 44075</strain>
    </source>
</reference>
<gene>
    <name evidence="12" type="primary">caaA</name>
    <name evidence="12" type="ORF">MOBUDSM44075_02947</name>
</gene>
<feature type="transmembrane region" description="Helical" evidence="10">
    <location>
        <begin position="176"/>
        <end position="196"/>
    </location>
</feature>
<keyword evidence="5 10" id="KW-1133">Transmembrane helix</keyword>
<evidence type="ECO:0000313" key="12">
    <source>
        <dbReference type="EMBL" id="KMO75578.1"/>
    </source>
</evidence>
<feature type="domain" description="Heme-copper oxidase subunit III family profile" evidence="11">
    <location>
        <begin position="22"/>
        <end position="198"/>
    </location>
</feature>
<evidence type="ECO:0000256" key="4">
    <source>
        <dbReference type="ARBA" id="ARBA00022692"/>
    </source>
</evidence>
<dbReference type="GO" id="GO:0005886">
    <property type="term" value="C:plasma membrane"/>
    <property type="evidence" value="ECO:0007669"/>
    <property type="project" value="UniProtKB-SubCell"/>
</dbReference>
<evidence type="ECO:0000259" key="11">
    <source>
        <dbReference type="PROSITE" id="PS50253"/>
    </source>
</evidence>
<evidence type="ECO:0000256" key="6">
    <source>
        <dbReference type="ARBA" id="ARBA00023136"/>
    </source>
</evidence>
<evidence type="ECO:0000256" key="9">
    <source>
        <dbReference type="RuleBase" id="RU003376"/>
    </source>
</evidence>
<evidence type="ECO:0000313" key="13">
    <source>
        <dbReference type="Proteomes" id="UP000036313"/>
    </source>
</evidence>